<evidence type="ECO:0000256" key="1">
    <source>
        <dbReference type="ARBA" id="ARBA00022801"/>
    </source>
</evidence>
<comment type="caution">
    <text evidence="3">The sequence shown here is derived from an EMBL/GenBank/DDBJ whole genome shotgun (WGS) entry which is preliminary data.</text>
</comment>
<dbReference type="PANTHER" id="PTHR30337:SF7">
    <property type="entry name" value="PHOSPHOESTERASE"/>
    <property type="match status" value="1"/>
</dbReference>
<dbReference type="RefSeq" id="WP_317936634.1">
    <property type="nucleotide sequence ID" value="NZ_JAUBDH010000009.1"/>
</dbReference>
<dbReference type="PIRSF" id="PIRSF033091">
    <property type="entry name" value="Pesterase_YhaO"/>
    <property type="match status" value="1"/>
</dbReference>
<keyword evidence="4" id="KW-1185">Reference proteome</keyword>
<evidence type="ECO:0000313" key="4">
    <source>
        <dbReference type="Proteomes" id="UP001280629"/>
    </source>
</evidence>
<feature type="domain" description="Calcineurin-like phosphoesterase" evidence="2">
    <location>
        <begin position="2"/>
        <end position="200"/>
    </location>
</feature>
<dbReference type="InterPro" id="IPR004843">
    <property type="entry name" value="Calcineurin-like_PHP"/>
</dbReference>
<keyword evidence="3" id="KW-0269">Exonuclease</keyword>
<keyword evidence="3" id="KW-0540">Nuclease</keyword>
<proteinExistence type="predicted"/>
<dbReference type="InterPro" id="IPR029052">
    <property type="entry name" value="Metallo-depent_PP-like"/>
</dbReference>
<reference evidence="3 4" key="1">
    <citation type="submission" date="2023-06" db="EMBL/GenBank/DDBJ databases">
        <title>Sporosarcina sp. nov., isolated from Korean traditional fermented seafood 'Jeotgal'.</title>
        <authorList>
            <person name="Yang A.-I."/>
            <person name="Shin N.-R."/>
        </authorList>
    </citation>
    <scope>NUCLEOTIDE SEQUENCE [LARGE SCALE GENOMIC DNA]</scope>
    <source>
        <strain evidence="3 4">KCTC3840</strain>
    </source>
</reference>
<dbReference type="Proteomes" id="UP001280629">
    <property type="component" value="Unassembled WGS sequence"/>
</dbReference>
<protein>
    <submittedName>
        <fullName evidence="3">DNA repair exonuclease</fullName>
        <ecNumber evidence="3">3.1.-.-</ecNumber>
    </submittedName>
</protein>
<keyword evidence="1 3" id="KW-0378">Hydrolase</keyword>
<sequence>MIRFIHTADLHLDSPFKGMTEMPADRLAELRESTFAAYENVIQYAETSLPDFILIAGDIYDGEDRSLRAQMRFVKGLERLKQAGIPVFISHGNHDHLAGKWTRFELPDNVTVFGPFVETVELKIREHLVRIHGFSYPERHVRKPMIEHYPIIQREQGTLDIGMLHGSLMGEETHAVYAPFTKEALVGKGYHYWALGHIHKRQTILSEPPVVYPGNIQGRHRNEQGVKGIYEVELEETHAAFKFVPTSVLVFDEIEVDCSKLTHANEWLAVCLELVSDRIEQIGACILSVHNVNISEEAVQMFASSTSREWLEILRESAEKDVWFAELTFENTSESVQLPDSPLVRSVKEQMVHWELNEWKHVLKDVYQHARSAPYLSPINQGMKEDLIEEAGKLISNELSK</sequence>
<dbReference type="SUPFAM" id="SSF56300">
    <property type="entry name" value="Metallo-dependent phosphatases"/>
    <property type="match status" value="1"/>
</dbReference>
<evidence type="ECO:0000259" key="2">
    <source>
        <dbReference type="Pfam" id="PF00149"/>
    </source>
</evidence>
<organism evidence="3 4">
    <name type="scientific">Sporosarcina aquimarina</name>
    <dbReference type="NCBI Taxonomy" id="114975"/>
    <lineage>
        <taxon>Bacteria</taxon>
        <taxon>Bacillati</taxon>
        <taxon>Bacillota</taxon>
        <taxon>Bacilli</taxon>
        <taxon>Bacillales</taxon>
        <taxon>Caryophanaceae</taxon>
        <taxon>Sporosarcina</taxon>
    </lineage>
</organism>
<dbReference type="Gene3D" id="3.60.21.10">
    <property type="match status" value="1"/>
</dbReference>
<dbReference type="InterPro" id="IPR050535">
    <property type="entry name" value="DNA_Repair-Maintenance_Comp"/>
</dbReference>
<dbReference type="EC" id="3.1.-.-" evidence="3"/>
<dbReference type="PANTHER" id="PTHR30337">
    <property type="entry name" value="COMPONENT OF ATP-DEPENDENT DSDNA EXONUCLEASE"/>
    <property type="match status" value="1"/>
</dbReference>
<dbReference type="Pfam" id="PF00149">
    <property type="entry name" value="Metallophos"/>
    <property type="match status" value="1"/>
</dbReference>
<dbReference type="EMBL" id="JAUBDH010000009">
    <property type="protein sequence ID" value="MDW0111048.1"/>
    <property type="molecule type" value="Genomic_DNA"/>
</dbReference>
<name>A0ABU4G268_9BACL</name>
<dbReference type="InterPro" id="IPR014576">
    <property type="entry name" value="Pesterase_YhaO"/>
</dbReference>
<accession>A0ABU4G268</accession>
<dbReference type="InterPro" id="IPR041796">
    <property type="entry name" value="Mre11_N"/>
</dbReference>
<dbReference type="GO" id="GO:0004527">
    <property type="term" value="F:exonuclease activity"/>
    <property type="evidence" value="ECO:0007669"/>
    <property type="project" value="UniProtKB-KW"/>
</dbReference>
<dbReference type="CDD" id="cd00840">
    <property type="entry name" value="MPP_Mre11_N"/>
    <property type="match status" value="1"/>
</dbReference>
<evidence type="ECO:0000313" key="3">
    <source>
        <dbReference type="EMBL" id="MDW0111048.1"/>
    </source>
</evidence>
<gene>
    <name evidence="3" type="ORF">QT716_13475</name>
</gene>